<dbReference type="NCBIfam" id="NF002893">
    <property type="entry name" value="PRK03378.1"/>
    <property type="match status" value="1"/>
</dbReference>
<comment type="subcellular location">
    <subcellularLocation>
        <location evidence="8">Cytoplasm</location>
    </subcellularLocation>
</comment>
<feature type="binding site" evidence="8">
    <location>
        <position position="158"/>
    </location>
    <ligand>
        <name>NAD(+)</name>
        <dbReference type="ChEBI" id="CHEBI:57540"/>
    </ligand>
</feature>
<keyword evidence="1 8" id="KW-0808">Transferase</keyword>
<dbReference type="GO" id="GO:0019674">
    <property type="term" value="P:NAD+ metabolic process"/>
    <property type="evidence" value="ECO:0007669"/>
    <property type="project" value="InterPro"/>
</dbReference>
<comment type="caution">
    <text evidence="8">Lacks conserved residue(s) required for the propagation of feature annotation.</text>
</comment>
<feature type="active site" description="Proton acceptor" evidence="8">
    <location>
        <position position="73"/>
    </location>
</feature>
<dbReference type="PANTHER" id="PTHR20275">
    <property type="entry name" value="NAD KINASE"/>
    <property type="match status" value="1"/>
</dbReference>
<dbReference type="Proteomes" id="UP000295565">
    <property type="component" value="Unassembled WGS sequence"/>
</dbReference>
<gene>
    <name evidence="8" type="primary">nadK</name>
    <name evidence="9" type="ORF">EV690_1054</name>
</gene>
<feature type="binding site" evidence="8">
    <location>
        <begin position="147"/>
        <end position="148"/>
    </location>
    <ligand>
        <name>NAD(+)</name>
        <dbReference type="ChEBI" id="CHEBI:57540"/>
    </ligand>
</feature>
<name>A0A4R1K767_9GAMM</name>
<evidence type="ECO:0000256" key="7">
    <source>
        <dbReference type="ARBA" id="ARBA00047925"/>
    </source>
</evidence>
<dbReference type="OrthoDB" id="9774737at2"/>
<accession>A0A4R1K767</accession>
<proteinExistence type="inferred from homology"/>
<dbReference type="InterPro" id="IPR017438">
    <property type="entry name" value="ATP-NAD_kinase_N"/>
</dbReference>
<evidence type="ECO:0000256" key="3">
    <source>
        <dbReference type="ARBA" id="ARBA00022777"/>
    </source>
</evidence>
<comment type="caution">
    <text evidence="9">The sequence shown here is derived from an EMBL/GenBank/DDBJ whole genome shotgun (WGS) entry which is preliminary data.</text>
</comment>
<dbReference type="EMBL" id="SMGD01000011">
    <property type="protein sequence ID" value="TCK58899.1"/>
    <property type="molecule type" value="Genomic_DNA"/>
</dbReference>
<evidence type="ECO:0000256" key="5">
    <source>
        <dbReference type="ARBA" id="ARBA00022857"/>
    </source>
</evidence>
<organism evidence="9 10">
    <name type="scientific">Celerinatantimonas diazotrophica</name>
    <dbReference type="NCBI Taxonomy" id="412034"/>
    <lineage>
        <taxon>Bacteria</taxon>
        <taxon>Pseudomonadati</taxon>
        <taxon>Pseudomonadota</taxon>
        <taxon>Gammaproteobacteria</taxon>
        <taxon>Celerinatantimonadaceae</taxon>
        <taxon>Celerinatantimonas</taxon>
    </lineage>
</organism>
<keyword evidence="6 8" id="KW-0520">NAD</keyword>
<dbReference type="GO" id="GO:0005737">
    <property type="term" value="C:cytoplasm"/>
    <property type="evidence" value="ECO:0007669"/>
    <property type="project" value="UniProtKB-SubCell"/>
</dbReference>
<evidence type="ECO:0000256" key="8">
    <source>
        <dbReference type="HAMAP-Rule" id="MF_00361"/>
    </source>
</evidence>
<dbReference type="Gene3D" id="2.60.200.30">
    <property type="entry name" value="Probable inorganic polyphosphate/atp-NAD kinase, domain 2"/>
    <property type="match status" value="1"/>
</dbReference>
<feature type="binding site" evidence="8">
    <location>
        <begin position="188"/>
        <end position="193"/>
    </location>
    <ligand>
        <name>NAD(+)</name>
        <dbReference type="ChEBI" id="CHEBI:57540"/>
    </ligand>
</feature>
<evidence type="ECO:0000313" key="9">
    <source>
        <dbReference type="EMBL" id="TCK58899.1"/>
    </source>
</evidence>
<dbReference type="GO" id="GO:0003951">
    <property type="term" value="F:NAD+ kinase activity"/>
    <property type="evidence" value="ECO:0007669"/>
    <property type="project" value="UniProtKB-UniRule"/>
</dbReference>
<keyword evidence="2 8" id="KW-0547">Nucleotide-binding</keyword>
<feature type="binding site" evidence="8">
    <location>
        <position position="177"/>
    </location>
    <ligand>
        <name>NAD(+)</name>
        <dbReference type="ChEBI" id="CHEBI:57540"/>
    </ligand>
</feature>
<protein>
    <recommendedName>
        <fullName evidence="8">NAD kinase</fullName>
        <ecNumber evidence="8">2.7.1.23</ecNumber>
    </recommendedName>
    <alternativeName>
        <fullName evidence="8">ATP-dependent NAD kinase</fullName>
    </alternativeName>
</protein>
<evidence type="ECO:0000256" key="2">
    <source>
        <dbReference type="ARBA" id="ARBA00022741"/>
    </source>
</evidence>
<dbReference type="InterPro" id="IPR017437">
    <property type="entry name" value="ATP-NAD_kinase_PpnK-typ_C"/>
</dbReference>
<dbReference type="InterPro" id="IPR016064">
    <property type="entry name" value="NAD/diacylglycerol_kinase_sf"/>
</dbReference>
<keyword evidence="3 8" id="KW-0418">Kinase</keyword>
<dbReference type="AlphaFoldDB" id="A0A4R1K767"/>
<dbReference type="HAMAP" id="MF_00361">
    <property type="entry name" value="NAD_kinase"/>
    <property type="match status" value="1"/>
</dbReference>
<comment type="catalytic activity">
    <reaction evidence="7 8">
        <text>NAD(+) + ATP = ADP + NADP(+) + H(+)</text>
        <dbReference type="Rhea" id="RHEA:18629"/>
        <dbReference type="ChEBI" id="CHEBI:15378"/>
        <dbReference type="ChEBI" id="CHEBI:30616"/>
        <dbReference type="ChEBI" id="CHEBI:57540"/>
        <dbReference type="ChEBI" id="CHEBI:58349"/>
        <dbReference type="ChEBI" id="CHEBI:456216"/>
        <dbReference type="EC" id="2.7.1.23"/>
    </reaction>
</comment>
<evidence type="ECO:0000256" key="4">
    <source>
        <dbReference type="ARBA" id="ARBA00022840"/>
    </source>
</evidence>
<keyword evidence="5 8" id="KW-0521">NADP</keyword>
<dbReference type="Pfam" id="PF01513">
    <property type="entry name" value="NAD_kinase"/>
    <property type="match status" value="1"/>
</dbReference>
<dbReference type="EC" id="2.7.1.23" evidence="8"/>
<dbReference type="Gene3D" id="3.40.50.10330">
    <property type="entry name" value="Probable inorganic polyphosphate/atp-NAD kinase, domain 1"/>
    <property type="match status" value="1"/>
</dbReference>
<reference evidence="9 10" key="1">
    <citation type="submission" date="2019-03" db="EMBL/GenBank/DDBJ databases">
        <title>Genomic Encyclopedia of Type Strains, Phase IV (KMG-IV): sequencing the most valuable type-strain genomes for metagenomic binning, comparative biology and taxonomic classification.</title>
        <authorList>
            <person name="Goeker M."/>
        </authorList>
    </citation>
    <scope>NUCLEOTIDE SEQUENCE [LARGE SCALE GENOMIC DNA]</scope>
    <source>
        <strain evidence="9 10">DSM 18577</strain>
    </source>
</reference>
<evidence type="ECO:0000256" key="1">
    <source>
        <dbReference type="ARBA" id="ARBA00022679"/>
    </source>
</evidence>
<dbReference type="GO" id="GO:0005524">
    <property type="term" value="F:ATP binding"/>
    <property type="evidence" value="ECO:0007669"/>
    <property type="project" value="UniProtKB-KW"/>
</dbReference>
<comment type="function">
    <text evidence="8">Involved in the regulation of the intracellular balance of NAD and NADP, and is a key enzyme in the biosynthesis of NADP. Catalyzes specifically the phosphorylation on 2'-hydroxyl of the adenosine moiety of NAD to yield NADP.</text>
</comment>
<feature type="binding site" evidence="8">
    <location>
        <position position="175"/>
    </location>
    <ligand>
        <name>NAD(+)</name>
        <dbReference type="ChEBI" id="CHEBI:57540"/>
    </ligand>
</feature>
<keyword evidence="8" id="KW-0963">Cytoplasm</keyword>
<dbReference type="FunFam" id="2.60.200.30:FF:000009">
    <property type="entry name" value="Poly(P)/ATP NAD kinase"/>
    <property type="match status" value="1"/>
</dbReference>
<dbReference type="GO" id="GO:0051287">
    <property type="term" value="F:NAD binding"/>
    <property type="evidence" value="ECO:0007669"/>
    <property type="project" value="UniProtKB-ARBA"/>
</dbReference>
<dbReference type="PANTHER" id="PTHR20275:SF0">
    <property type="entry name" value="NAD KINASE"/>
    <property type="match status" value="1"/>
</dbReference>
<evidence type="ECO:0000313" key="10">
    <source>
        <dbReference type="Proteomes" id="UP000295565"/>
    </source>
</evidence>
<comment type="similarity">
    <text evidence="8">Belongs to the NAD kinase family.</text>
</comment>
<comment type="cofactor">
    <cofactor evidence="8">
        <name>a divalent metal cation</name>
        <dbReference type="ChEBI" id="CHEBI:60240"/>
    </cofactor>
</comment>
<dbReference type="GO" id="GO:0006741">
    <property type="term" value="P:NADP+ biosynthetic process"/>
    <property type="evidence" value="ECO:0007669"/>
    <property type="project" value="UniProtKB-UniRule"/>
</dbReference>
<dbReference type="RefSeq" id="WP_131911843.1">
    <property type="nucleotide sequence ID" value="NZ_OU594967.1"/>
</dbReference>
<keyword evidence="10" id="KW-1185">Reference proteome</keyword>
<dbReference type="InterPro" id="IPR002504">
    <property type="entry name" value="NADK"/>
</dbReference>
<dbReference type="SUPFAM" id="SSF111331">
    <property type="entry name" value="NAD kinase/diacylglycerol kinase-like"/>
    <property type="match status" value="1"/>
</dbReference>
<feature type="binding site" evidence="8">
    <location>
        <begin position="73"/>
        <end position="74"/>
    </location>
    <ligand>
        <name>NAD(+)</name>
        <dbReference type="ChEBI" id="CHEBI:57540"/>
    </ligand>
</feature>
<dbReference type="Pfam" id="PF20143">
    <property type="entry name" value="NAD_kinase_C"/>
    <property type="match status" value="1"/>
</dbReference>
<dbReference type="GO" id="GO:0046872">
    <property type="term" value="F:metal ion binding"/>
    <property type="evidence" value="ECO:0007669"/>
    <property type="project" value="UniProtKB-UniRule"/>
</dbReference>
<dbReference type="NCBIfam" id="NF002306">
    <property type="entry name" value="PRK01231.1"/>
    <property type="match status" value="1"/>
</dbReference>
<sequence length="293" mass="32515">MNKIFQTIGLIGKPNHEGANQTLNQLHNFLYNRGYYLLVEERVAKQLPICCSEIASRSEIGRKADLAIVVGGDGNMLGAAREFSGHDVAVIGVNRGNLGFLTDLHPDDFEEPLTKVLDGEFITEHRFLLEAELIRDGRTLEVHRAMNEVVIHQGKVAHMLEMDVYVDDNFMLGLRADGLILSTPTGSTAYSLSGGGPILTPDLEAIAMVPMYPHTLSSRPTVINGKSQVSIKFAPQNRSDSMMSCDSHIPIAIQPGDEVIVRQHPQRLRLIHPTNYNYFEVLRKKLGWGSTLF</sequence>
<keyword evidence="4 8" id="KW-0067">ATP-binding</keyword>
<evidence type="ECO:0000256" key="6">
    <source>
        <dbReference type="ARBA" id="ARBA00023027"/>
    </source>
</evidence>